<comment type="caution">
    <text evidence="1">The sequence shown here is derived from an EMBL/GenBank/DDBJ whole genome shotgun (WGS) entry which is preliminary data.</text>
</comment>
<name>A0ABT1SEC6_9FIRM</name>
<dbReference type="Proteomes" id="UP001524478">
    <property type="component" value="Unassembled WGS sequence"/>
</dbReference>
<gene>
    <name evidence="1" type="ORF">NE686_17105</name>
</gene>
<protein>
    <submittedName>
        <fullName evidence="1">Uncharacterized protein</fullName>
    </submittedName>
</protein>
<dbReference type="EMBL" id="JANGAC010000016">
    <property type="protein sequence ID" value="MCQ4924823.1"/>
    <property type="molecule type" value="Genomic_DNA"/>
</dbReference>
<dbReference type="RefSeq" id="WP_256312413.1">
    <property type="nucleotide sequence ID" value="NZ_JANGAC010000016.1"/>
</dbReference>
<evidence type="ECO:0000313" key="1">
    <source>
        <dbReference type="EMBL" id="MCQ4924823.1"/>
    </source>
</evidence>
<reference evidence="1 2" key="1">
    <citation type="submission" date="2022-06" db="EMBL/GenBank/DDBJ databases">
        <title>Isolation of gut microbiota from human fecal samples.</title>
        <authorList>
            <person name="Pamer E.G."/>
            <person name="Barat B."/>
            <person name="Waligurski E."/>
            <person name="Medina S."/>
            <person name="Paddock L."/>
            <person name="Mostad J."/>
        </authorList>
    </citation>
    <scope>NUCLEOTIDE SEQUENCE [LARGE SCALE GENOMIC DNA]</scope>
    <source>
        <strain evidence="1 2">DFI.7.95</strain>
    </source>
</reference>
<organism evidence="1 2">
    <name type="scientific">Tissierella carlieri</name>
    <dbReference type="NCBI Taxonomy" id="689904"/>
    <lineage>
        <taxon>Bacteria</taxon>
        <taxon>Bacillati</taxon>
        <taxon>Bacillota</taxon>
        <taxon>Tissierellia</taxon>
        <taxon>Tissierellales</taxon>
        <taxon>Tissierellaceae</taxon>
        <taxon>Tissierella</taxon>
    </lineage>
</organism>
<sequence>MQKSQIVGRDKVQDSLFTTNKDITVSKSPFSAFESNEESELVLKGRTTYMNAEQIALQVNNGYLKIKDEDTTDLEILKALVELEFATSRMITIYLNLTGTYIHQEKIQTRLKSMTKLKVLSCYEFKSKGKDGKEKYSHASVYFLDIASVYLLKSQGINTSFKLETVLKSKNGIKEILARNQLMLIYVERIKNINYTRNNPLFKVRNGEDYQPHLEIAFDFKGTMHYMLFEIIRSYDGWRKNIVKKLYSYKLFIENFTPSKRITQLPNIVLVAEDDLHAYDVMNLILENDLMIENGQYLFSTDNRLVTSDVVNSMFRISFEDEDFKTIVLKIALFDV</sequence>
<evidence type="ECO:0000313" key="2">
    <source>
        <dbReference type="Proteomes" id="UP001524478"/>
    </source>
</evidence>
<keyword evidence="2" id="KW-1185">Reference proteome</keyword>
<accession>A0ABT1SEC6</accession>
<proteinExistence type="predicted"/>